<accession>A0A0F3N598</accession>
<feature type="compositionally biased region" description="Polar residues" evidence="1">
    <location>
        <begin position="36"/>
        <end position="45"/>
    </location>
</feature>
<evidence type="ECO:0000313" key="2">
    <source>
        <dbReference type="EMBL" id="KJV63268.1"/>
    </source>
</evidence>
<protein>
    <submittedName>
        <fullName evidence="2">Uncharacterized protein</fullName>
    </submittedName>
</protein>
<dbReference type="AlphaFoldDB" id="A0A0F3N598"/>
<comment type="caution">
    <text evidence="2">The sequence shown here is derived from an EMBL/GenBank/DDBJ whole genome shotgun (WGS) entry which is preliminary data.</text>
</comment>
<reference evidence="2 4" key="1">
    <citation type="submission" date="2015-01" db="EMBL/GenBank/DDBJ databases">
        <title>Genome Sequencing of Rickettsiales.</title>
        <authorList>
            <person name="Daugherty S.C."/>
            <person name="Su Q."/>
            <person name="Abolude K."/>
            <person name="Beier-Sexton M."/>
            <person name="Carlyon J.A."/>
            <person name="Carter R."/>
            <person name="Day N.P."/>
            <person name="Dumler S.J."/>
            <person name="Dyachenko V."/>
            <person name="Godinez A."/>
            <person name="Kurtti T.J."/>
            <person name="Lichay M."/>
            <person name="Mullins K.E."/>
            <person name="Ott S."/>
            <person name="Pappas-Brown V."/>
            <person name="Paris D.H."/>
            <person name="Patel P."/>
            <person name="Richards A.L."/>
            <person name="Sadzewicz L."/>
            <person name="Sears K."/>
            <person name="Seidman D."/>
            <person name="Sengamalay N."/>
            <person name="Stenos J."/>
            <person name="Tallon L.J."/>
            <person name="Vincent G."/>
            <person name="Fraser C.M."/>
            <person name="Munderloh U."/>
            <person name="Dunning-Hotopp J.C."/>
        </authorList>
    </citation>
    <scope>NUCLEOTIDE SEQUENCE [LARGE SCALE GENOMIC DNA]</scope>
    <source>
        <strain evidence="2 4">NCH-1</strain>
    </source>
</reference>
<dbReference type="Proteomes" id="UP000033754">
    <property type="component" value="Unassembled WGS sequence"/>
</dbReference>
<dbReference type="EMBL" id="LANT01000008">
    <property type="protein sequence ID" value="KJV63268.1"/>
    <property type="molecule type" value="Genomic_DNA"/>
</dbReference>
<feature type="region of interest" description="Disordered" evidence="1">
    <location>
        <begin position="26"/>
        <end position="45"/>
    </location>
</feature>
<gene>
    <name evidence="2" type="ORF">EPHNCH_1180</name>
    <name evidence="3" type="ORF">EPHNCH_1199</name>
</gene>
<evidence type="ECO:0000313" key="4">
    <source>
        <dbReference type="Proteomes" id="UP000033754"/>
    </source>
</evidence>
<organism evidence="2 4">
    <name type="scientific">Anaplasma phagocytophilum str. NCH-1</name>
    <dbReference type="NCBI Taxonomy" id="1359161"/>
    <lineage>
        <taxon>Bacteria</taxon>
        <taxon>Pseudomonadati</taxon>
        <taxon>Pseudomonadota</taxon>
        <taxon>Alphaproteobacteria</taxon>
        <taxon>Rickettsiales</taxon>
        <taxon>Anaplasmataceae</taxon>
        <taxon>Anaplasma</taxon>
        <taxon>phagocytophilum group</taxon>
    </lineage>
</organism>
<dbReference type="PATRIC" id="fig|1359161.3.peg.1332"/>
<evidence type="ECO:0000313" key="3">
    <source>
        <dbReference type="EMBL" id="KJV63271.1"/>
    </source>
</evidence>
<evidence type="ECO:0000256" key="1">
    <source>
        <dbReference type="SAM" id="MobiDB-lite"/>
    </source>
</evidence>
<sequence length="45" mass="4974">MRKTFSESKGNRLIAELSASKLVTPKVSMGSDKKNPNLNTMQHVV</sequence>
<name>A0A0F3N598_ANAPH</name>
<proteinExistence type="predicted"/>
<dbReference type="EMBL" id="LANT01000008">
    <property type="protein sequence ID" value="KJV63271.1"/>
    <property type="molecule type" value="Genomic_DNA"/>
</dbReference>